<feature type="transmembrane region" description="Helical" evidence="6">
    <location>
        <begin position="231"/>
        <end position="249"/>
    </location>
</feature>
<dbReference type="NCBIfam" id="NF037979">
    <property type="entry name" value="Na_transp"/>
    <property type="match status" value="1"/>
</dbReference>
<keyword evidence="5 6" id="KW-0472">Membrane</keyword>
<keyword evidence="3 6" id="KW-0812">Transmembrane</keyword>
<dbReference type="InterPro" id="IPR000175">
    <property type="entry name" value="Na/ntran_symport"/>
</dbReference>
<feature type="transmembrane region" description="Helical" evidence="6">
    <location>
        <begin position="86"/>
        <end position="105"/>
    </location>
</feature>
<evidence type="ECO:0000256" key="4">
    <source>
        <dbReference type="ARBA" id="ARBA00022989"/>
    </source>
</evidence>
<gene>
    <name evidence="7" type="ORF">MM59RIKEN_04440</name>
</gene>
<keyword evidence="2" id="KW-0813">Transport</keyword>
<keyword evidence="8" id="KW-1185">Reference proteome</keyword>
<proteinExistence type="predicted"/>
<feature type="transmembrane region" description="Helical" evidence="6">
    <location>
        <begin position="12"/>
        <end position="29"/>
    </location>
</feature>
<evidence type="ECO:0000256" key="6">
    <source>
        <dbReference type="SAM" id="Phobius"/>
    </source>
</evidence>
<comment type="subcellular location">
    <subcellularLocation>
        <location evidence="1">Membrane</location>
        <topology evidence="1">Multi-pass membrane protein</topology>
    </subcellularLocation>
</comment>
<feature type="transmembrane region" description="Helical" evidence="6">
    <location>
        <begin position="429"/>
        <end position="449"/>
    </location>
</feature>
<dbReference type="KEGG" id="pfaa:MM59RIKEN_04440"/>
<evidence type="ECO:0000313" key="8">
    <source>
        <dbReference type="Proteomes" id="UP000679848"/>
    </source>
</evidence>
<sequence>MEHNRGSWGSNTGFLLAAIGSAVGLGNIWSFPYKMGRCGGFLFFILYLLLSVFVGFVIMAGELAMGRKTGRGAVGAYHALSKRFRWVGWLAVFSPFVVMGFYAVLGGYCMEYMVLNLSHLVIPGMQSQRGAEAFQMMLSHPMRSLISMLAFMAVCYLISRSGVSGGIERFNKVGMPALFGMLAIMIVRSLSLPNAMEGLKFMFLPGYAVEAGFIQQAPGFASILATAGGQMFFSLSLAMGAMITYGSYLGKGENLAKNAGIIVTADAIVATLAGVAVIPAAIANGIVEIRSGATVLDAATGLERAMTLADIQLGGPSLLFVTLQDVFRSMGAIGPLFGTIFYLLVLIAAISSAVSLMEVVIACFLDRSAERGKRGNRPAVVALVSLAIAAEGAVVAADGLGTNGLWVPFQKTFGVIGAFNGSWLEFMSAVSEGIAMPLGALLMSLMVAWELRPKALLEEIHLGGSQKIDGFFTVCIRFVVPLAMLLILVGQLDEIFHLRMFS</sequence>
<evidence type="ECO:0000313" key="7">
    <source>
        <dbReference type="EMBL" id="BCK83125.1"/>
    </source>
</evidence>
<organism evidence="7 8">
    <name type="scientific">Pusillibacter faecalis</name>
    <dbReference type="NCBI Taxonomy" id="2714358"/>
    <lineage>
        <taxon>Bacteria</taxon>
        <taxon>Bacillati</taxon>
        <taxon>Bacillota</taxon>
        <taxon>Clostridia</taxon>
        <taxon>Eubacteriales</taxon>
        <taxon>Oscillospiraceae</taxon>
        <taxon>Pusillibacter</taxon>
    </lineage>
</organism>
<dbReference type="CDD" id="cd10336">
    <property type="entry name" value="SLC6sbd_Tyt1-Like"/>
    <property type="match status" value="1"/>
</dbReference>
<dbReference type="AlphaFoldDB" id="A0A810Q926"/>
<feature type="transmembrane region" description="Helical" evidence="6">
    <location>
        <begin position="175"/>
        <end position="196"/>
    </location>
</feature>
<feature type="transmembrane region" description="Helical" evidence="6">
    <location>
        <begin position="261"/>
        <end position="282"/>
    </location>
</feature>
<accession>A0A810Q926</accession>
<feature type="transmembrane region" description="Helical" evidence="6">
    <location>
        <begin position="41"/>
        <end position="65"/>
    </location>
</feature>
<feature type="transmembrane region" description="Helical" evidence="6">
    <location>
        <begin position="377"/>
        <end position="397"/>
    </location>
</feature>
<evidence type="ECO:0000256" key="3">
    <source>
        <dbReference type="ARBA" id="ARBA00022692"/>
    </source>
</evidence>
<dbReference type="RefSeq" id="WP_213542602.1">
    <property type="nucleotide sequence ID" value="NZ_AP023420.1"/>
</dbReference>
<evidence type="ECO:0000256" key="2">
    <source>
        <dbReference type="ARBA" id="ARBA00022448"/>
    </source>
</evidence>
<evidence type="ECO:0000256" key="1">
    <source>
        <dbReference type="ARBA" id="ARBA00004141"/>
    </source>
</evidence>
<dbReference type="InterPro" id="IPR037272">
    <property type="entry name" value="SNS_sf"/>
</dbReference>
<dbReference type="SUPFAM" id="SSF161070">
    <property type="entry name" value="SNF-like"/>
    <property type="match status" value="1"/>
</dbReference>
<dbReference type="Pfam" id="PF00209">
    <property type="entry name" value="SNF"/>
    <property type="match status" value="2"/>
</dbReference>
<feature type="transmembrane region" description="Helical" evidence="6">
    <location>
        <begin position="340"/>
        <end position="365"/>
    </location>
</feature>
<dbReference type="InterPro" id="IPR047218">
    <property type="entry name" value="YocR/YhdH-like"/>
</dbReference>
<evidence type="ECO:0000256" key="5">
    <source>
        <dbReference type="ARBA" id="ARBA00023136"/>
    </source>
</evidence>
<dbReference type="GO" id="GO:0016020">
    <property type="term" value="C:membrane"/>
    <property type="evidence" value="ECO:0007669"/>
    <property type="project" value="UniProtKB-SubCell"/>
</dbReference>
<reference evidence="7" key="1">
    <citation type="submission" date="2020-09" db="EMBL/GenBank/DDBJ databases">
        <title>New species isolated from human feces.</title>
        <authorList>
            <person name="Kitahara M."/>
            <person name="Shigeno Y."/>
            <person name="Shime M."/>
            <person name="Matsumoto Y."/>
            <person name="Nakamura S."/>
            <person name="Motooka D."/>
            <person name="Fukuoka S."/>
            <person name="Nishikawa H."/>
            <person name="Benno Y."/>
        </authorList>
    </citation>
    <scope>NUCLEOTIDE SEQUENCE</scope>
    <source>
        <strain evidence="7">MM59</strain>
    </source>
</reference>
<feature type="transmembrane region" description="Helical" evidence="6">
    <location>
        <begin position="470"/>
        <end position="492"/>
    </location>
</feature>
<name>A0A810Q926_9FIRM</name>
<dbReference type="EMBL" id="AP023420">
    <property type="protein sequence ID" value="BCK83125.1"/>
    <property type="molecule type" value="Genomic_DNA"/>
</dbReference>
<dbReference type="Proteomes" id="UP000679848">
    <property type="component" value="Chromosome"/>
</dbReference>
<dbReference type="PRINTS" id="PR00176">
    <property type="entry name" value="NANEUSMPORT"/>
</dbReference>
<feature type="transmembrane region" description="Helical" evidence="6">
    <location>
        <begin position="145"/>
        <end position="163"/>
    </location>
</feature>
<protein>
    <submittedName>
        <fullName evidence="7">Transporter</fullName>
    </submittedName>
</protein>
<dbReference type="PANTHER" id="PTHR42948">
    <property type="entry name" value="TRANSPORTER"/>
    <property type="match status" value="1"/>
</dbReference>
<dbReference type="PANTHER" id="PTHR42948:SF1">
    <property type="entry name" value="TRANSPORTER"/>
    <property type="match status" value="1"/>
</dbReference>
<dbReference type="PROSITE" id="PS50267">
    <property type="entry name" value="NA_NEUROTRAN_SYMP_3"/>
    <property type="match status" value="1"/>
</dbReference>
<keyword evidence="4 6" id="KW-1133">Transmembrane helix</keyword>